<evidence type="ECO:0000256" key="5">
    <source>
        <dbReference type="ARBA" id="ARBA00022968"/>
    </source>
</evidence>
<feature type="transmembrane region" description="Helical" evidence="10">
    <location>
        <begin position="12"/>
        <end position="31"/>
    </location>
</feature>
<dbReference type="PANTHER" id="PTHR14647">
    <property type="entry name" value="GALACTOSE-3-O-SULFOTRANSFERASE"/>
    <property type="match status" value="1"/>
</dbReference>
<evidence type="ECO:0000256" key="6">
    <source>
        <dbReference type="ARBA" id="ARBA00022989"/>
    </source>
</evidence>
<evidence type="ECO:0008006" key="13">
    <source>
        <dbReference type="Google" id="ProtNLM"/>
    </source>
</evidence>
<dbReference type="Proteomes" id="UP001159405">
    <property type="component" value="Unassembled WGS sequence"/>
</dbReference>
<evidence type="ECO:0000256" key="9">
    <source>
        <dbReference type="ARBA" id="ARBA00023180"/>
    </source>
</evidence>
<dbReference type="Gene3D" id="3.40.50.300">
    <property type="entry name" value="P-loop containing nucleotide triphosphate hydrolases"/>
    <property type="match status" value="1"/>
</dbReference>
<keyword evidence="4 10" id="KW-0812">Transmembrane</keyword>
<reference evidence="11 12" key="1">
    <citation type="submission" date="2022-05" db="EMBL/GenBank/DDBJ databases">
        <authorList>
            <consortium name="Genoscope - CEA"/>
            <person name="William W."/>
        </authorList>
    </citation>
    <scope>NUCLEOTIDE SEQUENCE [LARGE SCALE GENOMIC DNA]</scope>
</reference>
<keyword evidence="9" id="KW-0325">Glycoprotein</keyword>
<comment type="similarity">
    <text evidence="2">Belongs to the galactose-3-O-sulfotransferase family.</text>
</comment>
<evidence type="ECO:0000256" key="4">
    <source>
        <dbReference type="ARBA" id="ARBA00022692"/>
    </source>
</evidence>
<dbReference type="PANTHER" id="PTHR14647:SF85">
    <property type="entry name" value="GALACTOSYLCERAMIDE SULFOTRANSFERASE-LIKE"/>
    <property type="match status" value="1"/>
</dbReference>
<dbReference type="EMBL" id="CALNXK010000079">
    <property type="protein sequence ID" value="CAH3146611.1"/>
    <property type="molecule type" value="Genomic_DNA"/>
</dbReference>
<dbReference type="InterPro" id="IPR027417">
    <property type="entry name" value="P-loop_NTPase"/>
</dbReference>
<accession>A0ABN8PLY4</accession>
<sequence length="481" mass="56629">METFGRSFINRISCLLIFLCSACVIYVYFVIDHDLFGSGRRATYHLKESLIYKPTPPEARDVGTSRESLIYKPTPPEARDVGTSRESLIHKLTSPEARDVGTSRSKYVNTTNLSSVAVIEAECFPQKRILFLKTHKTGSSTMANIFFRYGDARNLTFALGDDTILGWPEKFHIFHPLRMFGKAPDILCSHARFNKEPMNWLFPRKTSKYVTILRNPVDNYESAFNFAQLGKSFGLGVTLDSLEKFLDKPIQSYSHSRKDIMMYLARNPMMFDLGLRFEYFQNLTAVKEYIQFLDNEFDLVMIMDYFDESLLLMKRLLCWKIEDILYVKLNERQDKEKATLLSARVKENIRRWNKADVLLFDYFNATFWRRVKKEGPSFYEELSTFRRRKQEIRQLCLIDGTRIQRAYHNKFVKGYSVRNDLDENSKRLCENFVRTENDFLAYLRRKRMVKLRESGIDKLDKIENEIGWQVAKDLQYDPVRT</sequence>
<keyword evidence="6 10" id="KW-1133">Transmembrane helix</keyword>
<comment type="caution">
    <text evidence="11">The sequence shown here is derived from an EMBL/GenBank/DDBJ whole genome shotgun (WGS) entry which is preliminary data.</text>
</comment>
<keyword evidence="12" id="KW-1185">Reference proteome</keyword>
<dbReference type="Pfam" id="PF06990">
    <property type="entry name" value="Gal-3-0_sulfotr"/>
    <property type="match status" value="1"/>
</dbReference>
<keyword evidence="5" id="KW-0735">Signal-anchor</keyword>
<organism evidence="11 12">
    <name type="scientific">Porites lobata</name>
    <dbReference type="NCBI Taxonomy" id="104759"/>
    <lineage>
        <taxon>Eukaryota</taxon>
        <taxon>Metazoa</taxon>
        <taxon>Cnidaria</taxon>
        <taxon>Anthozoa</taxon>
        <taxon>Hexacorallia</taxon>
        <taxon>Scleractinia</taxon>
        <taxon>Fungiina</taxon>
        <taxon>Poritidae</taxon>
        <taxon>Porites</taxon>
    </lineage>
</organism>
<evidence type="ECO:0000256" key="2">
    <source>
        <dbReference type="ARBA" id="ARBA00008124"/>
    </source>
</evidence>
<evidence type="ECO:0000313" key="11">
    <source>
        <dbReference type="EMBL" id="CAH3146611.1"/>
    </source>
</evidence>
<gene>
    <name evidence="11" type="ORF">PLOB_00045165</name>
</gene>
<name>A0ABN8PLY4_9CNID</name>
<protein>
    <recommendedName>
        <fullName evidence="13">Galactosylceramide sulfotransferase</fullName>
    </recommendedName>
</protein>
<evidence type="ECO:0000256" key="7">
    <source>
        <dbReference type="ARBA" id="ARBA00023034"/>
    </source>
</evidence>
<comment type="subcellular location">
    <subcellularLocation>
        <location evidence="1">Golgi apparatus membrane</location>
        <topology evidence="1">Single-pass type II membrane protein</topology>
    </subcellularLocation>
</comment>
<evidence type="ECO:0000256" key="10">
    <source>
        <dbReference type="SAM" id="Phobius"/>
    </source>
</evidence>
<evidence type="ECO:0000313" key="12">
    <source>
        <dbReference type="Proteomes" id="UP001159405"/>
    </source>
</evidence>
<keyword evidence="8 10" id="KW-0472">Membrane</keyword>
<proteinExistence type="inferred from homology"/>
<evidence type="ECO:0000256" key="1">
    <source>
        <dbReference type="ARBA" id="ARBA00004323"/>
    </source>
</evidence>
<keyword evidence="3" id="KW-0808">Transferase</keyword>
<evidence type="ECO:0000256" key="3">
    <source>
        <dbReference type="ARBA" id="ARBA00022679"/>
    </source>
</evidence>
<keyword evidence="7" id="KW-0333">Golgi apparatus</keyword>
<dbReference type="InterPro" id="IPR009729">
    <property type="entry name" value="Gal-3-0_sulfotransfrase"/>
</dbReference>
<dbReference type="SUPFAM" id="SSF52540">
    <property type="entry name" value="P-loop containing nucleoside triphosphate hydrolases"/>
    <property type="match status" value="1"/>
</dbReference>
<evidence type="ECO:0000256" key="8">
    <source>
        <dbReference type="ARBA" id="ARBA00023136"/>
    </source>
</evidence>